<accession>A0AAV1ZNW8</accession>
<dbReference type="InterPro" id="IPR005036">
    <property type="entry name" value="CBM21_dom"/>
</dbReference>
<dbReference type="PANTHER" id="PTHR12307">
    <property type="entry name" value="PROTEIN PHOSPHATASE 1 REGULATORY SUBUNIT"/>
    <property type="match status" value="1"/>
</dbReference>
<dbReference type="GO" id="GO:0008157">
    <property type="term" value="F:protein phosphatase 1 binding"/>
    <property type="evidence" value="ECO:0007669"/>
    <property type="project" value="TreeGrafter"/>
</dbReference>
<dbReference type="InterPro" id="IPR050782">
    <property type="entry name" value="PP1_regulatory_subunit_3"/>
</dbReference>
<dbReference type="GO" id="GO:0005979">
    <property type="term" value="P:regulation of glycogen biosynthetic process"/>
    <property type="evidence" value="ECO:0007669"/>
    <property type="project" value="TreeGrafter"/>
</dbReference>
<feature type="region of interest" description="Disordered" evidence="1">
    <location>
        <begin position="1"/>
        <end position="97"/>
    </location>
</feature>
<dbReference type="AlphaFoldDB" id="A0AAV1ZNW8"/>
<dbReference type="GO" id="GO:2001069">
    <property type="term" value="F:glycogen binding"/>
    <property type="evidence" value="ECO:0007669"/>
    <property type="project" value="TreeGrafter"/>
</dbReference>
<evidence type="ECO:0000259" key="2">
    <source>
        <dbReference type="PROSITE" id="PS51159"/>
    </source>
</evidence>
<dbReference type="GO" id="GO:0000164">
    <property type="term" value="C:protein phosphatase type 1 complex"/>
    <property type="evidence" value="ECO:0007669"/>
    <property type="project" value="TreeGrafter"/>
</dbReference>
<name>A0AAV1ZNW8_9ARAC</name>
<feature type="compositionally biased region" description="Low complexity" evidence="1">
    <location>
        <begin position="82"/>
        <end position="95"/>
    </location>
</feature>
<protein>
    <recommendedName>
        <fullName evidence="2">CBM21 domain-containing protein</fullName>
    </recommendedName>
</protein>
<dbReference type="PROSITE" id="PS51159">
    <property type="entry name" value="CBM21"/>
    <property type="match status" value="1"/>
</dbReference>
<comment type="caution">
    <text evidence="3">The sequence shown here is derived from an EMBL/GenBank/DDBJ whole genome shotgun (WGS) entry which is preliminary data.</text>
</comment>
<feature type="compositionally biased region" description="Basic and acidic residues" evidence="1">
    <location>
        <begin position="63"/>
        <end position="79"/>
    </location>
</feature>
<feature type="compositionally biased region" description="Low complexity" evidence="1">
    <location>
        <begin position="12"/>
        <end position="27"/>
    </location>
</feature>
<gene>
    <name evidence="3" type="ORF">LARSCL_LOCUS6981</name>
</gene>
<dbReference type="EMBL" id="CAXIEN010000068">
    <property type="protein sequence ID" value="CAL1273590.1"/>
    <property type="molecule type" value="Genomic_DNA"/>
</dbReference>
<keyword evidence="4" id="KW-1185">Reference proteome</keyword>
<dbReference type="Proteomes" id="UP001497382">
    <property type="component" value="Unassembled WGS sequence"/>
</dbReference>
<evidence type="ECO:0000313" key="4">
    <source>
        <dbReference type="Proteomes" id="UP001497382"/>
    </source>
</evidence>
<dbReference type="Gene3D" id="2.60.40.2440">
    <property type="entry name" value="Carbohydrate binding type-21 domain"/>
    <property type="match status" value="1"/>
</dbReference>
<dbReference type="InterPro" id="IPR038175">
    <property type="entry name" value="CBM21_dom_sf"/>
</dbReference>
<sequence>MDQNDQHVLKLNSSPNSSCPDSNSNSNIPTLKIENEHSGETSEKGLNGHPVEKNEPTTSNLKDGAKDQHLTVPSKEPRMQRSSSLKIGKSSSDGTSSDKKIVRFADALGLDLEDVKVFKNDGSIPKVPSCAFSDLNISLPNDKMPLSSKINSKIDLTQDMHVLVPQFEQPVSDANFINRVKDQKVCLENVVVRDLQLTGIVRIANLHYEKAVLVRYTTDDWISVLERPAKYVEGSSDTVTDKFTFIIHPRHMNPGDKLIFVVKYEVLDKEFWDNNNSKNYTLLCKEKK</sequence>
<feature type="domain" description="CBM21" evidence="2">
    <location>
        <begin position="177"/>
        <end position="283"/>
    </location>
</feature>
<dbReference type="Pfam" id="PF03370">
    <property type="entry name" value="CBM_21"/>
    <property type="match status" value="1"/>
</dbReference>
<feature type="compositionally biased region" description="Basic and acidic residues" evidence="1">
    <location>
        <begin position="33"/>
        <end position="43"/>
    </location>
</feature>
<dbReference type="PANTHER" id="PTHR12307:SF53">
    <property type="entry name" value="PROTEIN PHOSPHATASE 1 REGULATORY SUBUNIT"/>
    <property type="match status" value="1"/>
</dbReference>
<reference evidence="3 4" key="1">
    <citation type="submission" date="2024-04" db="EMBL/GenBank/DDBJ databases">
        <authorList>
            <person name="Rising A."/>
            <person name="Reimegard J."/>
            <person name="Sonavane S."/>
            <person name="Akerstrom W."/>
            <person name="Nylinder S."/>
            <person name="Hedman E."/>
            <person name="Kallberg Y."/>
        </authorList>
    </citation>
    <scope>NUCLEOTIDE SEQUENCE [LARGE SCALE GENOMIC DNA]</scope>
</reference>
<proteinExistence type="predicted"/>
<evidence type="ECO:0000313" key="3">
    <source>
        <dbReference type="EMBL" id="CAL1273590.1"/>
    </source>
</evidence>
<organism evidence="3 4">
    <name type="scientific">Larinioides sclopetarius</name>
    <dbReference type="NCBI Taxonomy" id="280406"/>
    <lineage>
        <taxon>Eukaryota</taxon>
        <taxon>Metazoa</taxon>
        <taxon>Ecdysozoa</taxon>
        <taxon>Arthropoda</taxon>
        <taxon>Chelicerata</taxon>
        <taxon>Arachnida</taxon>
        <taxon>Araneae</taxon>
        <taxon>Araneomorphae</taxon>
        <taxon>Entelegynae</taxon>
        <taxon>Araneoidea</taxon>
        <taxon>Araneidae</taxon>
        <taxon>Larinioides</taxon>
    </lineage>
</organism>
<evidence type="ECO:0000256" key="1">
    <source>
        <dbReference type="SAM" id="MobiDB-lite"/>
    </source>
</evidence>